<dbReference type="WBParaSite" id="BXY_1155800.1">
    <property type="protein sequence ID" value="BXY_1155800.1"/>
    <property type="gene ID" value="BXY_1155800"/>
</dbReference>
<evidence type="ECO:0000313" key="9">
    <source>
        <dbReference type="WBParaSite" id="BXY_1155800.1"/>
    </source>
</evidence>
<proteinExistence type="predicted"/>
<evidence type="ECO:0000256" key="1">
    <source>
        <dbReference type="ARBA" id="ARBA00022679"/>
    </source>
</evidence>
<feature type="compositionally biased region" description="Polar residues" evidence="3">
    <location>
        <begin position="240"/>
        <end position="263"/>
    </location>
</feature>
<dbReference type="PANTHER" id="PTHR12327:SF0">
    <property type="entry name" value="ALPHA-TUBULIN N-ACETYLTRANSFERASE 1"/>
    <property type="match status" value="1"/>
</dbReference>
<dbReference type="SUPFAM" id="SSF55729">
    <property type="entry name" value="Acyl-CoA N-acyltransferases (Nat)"/>
    <property type="match status" value="1"/>
</dbReference>
<dbReference type="EMBL" id="CAJFDI010000004">
    <property type="protein sequence ID" value="CAD5224449.1"/>
    <property type="molecule type" value="Genomic_DNA"/>
</dbReference>
<dbReference type="InterPro" id="IPR007965">
    <property type="entry name" value="GNAT_ATAT"/>
</dbReference>
<evidence type="ECO:0000313" key="8">
    <source>
        <dbReference type="Proteomes" id="UP000659654"/>
    </source>
</evidence>
<dbReference type="Proteomes" id="UP000659654">
    <property type="component" value="Unassembled WGS sequence"/>
</dbReference>
<feature type="region of interest" description="Disordered" evidence="3">
    <location>
        <begin position="217"/>
        <end position="263"/>
    </location>
</feature>
<protein>
    <submittedName>
        <fullName evidence="5">(pine wood nematode) hypothetical protein</fullName>
    </submittedName>
    <submittedName>
        <fullName evidence="9">N-acetyltransferase domain-containing protein</fullName>
    </submittedName>
</protein>
<dbReference type="Pfam" id="PF05301">
    <property type="entry name" value="Acetyltransf_16"/>
    <property type="match status" value="1"/>
</dbReference>
<keyword evidence="2" id="KW-0012">Acyltransferase</keyword>
<keyword evidence="8" id="KW-1185">Reference proteome</keyword>
<name>A0A1I7SEU8_BURXY</name>
<dbReference type="InterPro" id="IPR038746">
    <property type="entry name" value="Atat"/>
</dbReference>
<dbReference type="PANTHER" id="PTHR12327">
    <property type="entry name" value="ALPHA-TUBULIN N-ACETYLTRANSFERASE 1"/>
    <property type="match status" value="1"/>
</dbReference>
<keyword evidence="1" id="KW-0808">Transferase</keyword>
<dbReference type="InterPro" id="IPR016181">
    <property type="entry name" value="Acyl_CoA_acyltransferase"/>
</dbReference>
<evidence type="ECO:0000256" key="3">
    <source>
        <dbReference type="SAM" id="MobiDB-lite"/>
    </source>
</evidence>
<dbReference type="SMR" id="A0A1I7SEU8"/>
<evidence type="ECO:0000313" key="6">
    <source>
        <dbReference type="EMBL" id="CAG9113211.1"/>
    </source>
</evidence>
<evidence type="ECO:0000259" key="4">
    <source>
        <dbReference type="PROSITE" id="PS51730"/>
    </source>
</evidence>
<dbReference type="Gene3D" id="3.40.630.30">
    <property type="match status" value="1"/>
</dbReference>
<reference evidence="9" key="1">
    <citation type="submission" date="2016-11" db="UniProtKB">
        <authorList>
            <consortium name="WormBaseParasite"/>
        </authorList>
    </citation>
    <scope>IDENTIFICATION</scope>
</reference>
<dbReference type="OrthoDB" id="447510at2759"/>
<dbReference type="GO" id="GO:0005874">
    <property type="term" value="C:microtubule"/>
    <property type="evidence" value="ECO:0007669"/>
    <property type="project" value="InterPro"/>
</dbReference>
<dbReference type="AlphaFoldDB" id="A0A1I7SEU8"/>
<dbReference type="PROSITE" id="PS51730">
    <property type="entry name" value="GNAT_ATAT"/>
    <property type="match status" value="1"/>
</dbReference>
<feature type="domain" description="N-acetyltransferase" evidence="4">
    <location>
        <begin position="1"/>
        <end position="178"/>
    </location>
</feature>
<accession>A0A1I7SEU8</accession>
<evidence type="ECO:0000256" key="2">
    <source>
        <dbReference type="ARBA" id="ARBA00023315"/>
    </source>
</evidence>
<dbReference type="GO" id="GO:0019799">
    <property type="term" value="F:tubulin N-acetyltransferase activity"/>
    <property type="evidence" value="ECO:0007669"/>
    <property type="project" value="InterPro"/>
</dbReference>
<dbReference type="Proteomes" id="UP000095284">
    <property type="component" value="Unplaced"/>
</dbReference>
<evidence type="ECO:0000313" key="7">
    <source>
        <dbReference type="Proteomes" id="UP000095284"/>
    </source>
</evidence>
<dbReference type="Proteomes" id="UP000582659">
    <property type="component" value="Unassembled WGS sequence"/>
</dbReference>
<dbReference type="EMBL" id="CAJFCV020000004">
    <property type="protein sequence ID" value="CAG9113211.1"/>
    <property type="molecule type" value="Genomic_DNA"/>
</dbReference>
<sequence>MEVNGDLSSVLGNKLVKLDGIQLQQLRRPDVTQAIDTLGRLSADCFGARDVYTSSEKLLQNLDQSLYLSWEYDPSLDKSFIIGYIKVGKKHLFLYDKLLEAYEGDLSVVMDMFIHTTRQRRGHGKALFEFLLTTENLPAHLVALDNPTAALLSFFAKAFGLEKPVWQNTNIVVFQKLFDSIQRNDEYTPEGWRRPQAPRNLSGNGDVSLRYLDSAASGHPCKSRLSRDSSLSSSIDSADETMSQRQMQARNRKQQLLSSKPLW</sequence>
<gene>
    <name evidence="5" type="ORF">BXYJ_LOCUS8049</name>
</gene>
<organism evidence="7 9">
    <name type="scientific">Bursaphelenchus xylophilus</name>
    <name type="common">Pinewood nematode worm</name>
    <name type="synonym">Aphelenchoides xylophilus</name>
    <dbReference type="NCBI Taxonomy" id="6326"/>
    <lineage>
        <taxon>Eukaryota</taxon>
        <taxon>Metazoa</taxon>
        <taxon>Ecdysozoa</taxon>
        <taxon>Nematoda</taxon>
        <taxon>Chromadorea</taxon>
        <taxon>Rhabditida</taxon>
        <taxon>Tylenchina</taxon>
        <taxon>Tylenchomorpha</taxon>
        <taxon>Aphelenchoidea</taxon>
        <taxon>Aphelenchoididae</taxon>
        <taxon>Bursaphelenchus</taxon>
    </lineage>
</organism>
<evidence type="ECO:0000313" key="5">
    <source>
        <dbReference type="EMBL" id="CAD5224449.1"/>
    </source>
</evidence>
<reference evidence="6" key="2">
    <citation type="submission" date="2020-08" db="EMBL/GenBank/DDBJ databases">
        <authorList>
            <person name="Kikuchi T."/>
        </authorList>
    </citation>
    <scope>NUCLEOTIDE SEQUENCE</scope>
    <source>
        <strain evidence="5">Ka4C1</strain>
    </source>
</reference>
<dbReference type="eggNOG" id="KOG4601">
    <property type="taxonomic scope" value="Eukaryota"/>
</dbReference>